<dbReference type="Gene3D" id="2.130.10.10">
    <property type="entry name" value="YVTN repeat-like/Quinoprotein amine dehydrogenase"/>
    <property type="match status" value="1"/>
</dbReference>
<dbReference type="InterPro" id="IPR015943">
    <property type="entry name" value="WD40/YVTN_repeat-like_dom_sf"/>
</dbReference>
<feature type="compositionally biased region" description="Low complexity" evidence="5">
    <location>
        <begin position="112"/>
        <end position="140"/>
    </location>
</feature>
<dbReference type="SUPFAM" id="SSF50978">
    <property type="entry name" value="WD40 repeat-like"/>
    <property type="match status" value="1"/>
</dbReference>
<dbReference type="PANTHER" id="PTHR11871">
    <property type="entry name" value="PROTEIN PHOSPHATASE PP2A REGULATORY SUBUNIT B"/>
    <property type="match status" value="1"/>
</dbReference>
<dbReference type="FunCoup" id="A0A5F4WJG2">
    <property type="interactions" value="1395"/>
</dbReference>
<reference evidence="6" key="3">
    <citation type="submission" date="2025-09" db="UniProtKB">
        <authorList>
            <consortium name="Ensembl"/>
        </authorList>
    </citation>
    <scope>IDENTIFICATION</scope>
</reference>
<dbReference type="InParanoid" id="A0A5F4WJG2"/>
<proteinExistence type="inferred from homology"/>
<feature type="region of interest" description="Disordered" evidence="5">
    <location>
        <begin position="1"/>
        <end position="151"/>
    </location>
</feature>
<dbReference type="PROSITE" id="PS01025">
    <property type="entry name" value="PR55_2"/>
    <property type="match status" value="1"/>
</dbReference>
<comment type="similarity">
    <text evidence="1 4">Belongs to the phosphatase 2A regulatory subunit B family.</text>
</comment>
<organism evidence="6 7">
    <name type="scientific">Callithrix jacchus</name>
    <name type="common">White-tufted-ear marmoset</name>
    <name type="synonym">Simia Jacchus</name>
    <dbReference type="NCBI Taxonomy" id="9483"/>
    <lineage>
        <taxon>Eukaryota</taxon>
        <taxon>Metazoa</taxon>
        <taxon>Chordata</taxon>
        <taxon>Craniata</taxon>
        <taxon>Vertebrata</taxon>
        <taxon>Euteleostomi</taxon>
        <taxon>Mammalia</taxon>
        <taxon>Eutheria</taxon>
        <taxon>Euarchontoglires</taxon>
        <taxon>Primates</taxon>
        <taxon>Haplorrhini</taxon>
        <taxon>Platyrrhini</taxon>
        <taxon>Cebidae</taxon>
        <taxon>Callitrichinae</taxon>
        <taxon>Callithrix</taxon>
        <taxon>Callithrix</taxon>
    </lineage>
</organism>
<evidence type="ECO:0000256" key="5">
    <source>
        <dbReference type="SAM" id="MobiDB-lite"/>
    </source>
</evidence>
<dbReference type="STRING" id="9483.ENSCJAP00000077844"/>
<name>A0A5F4WJG2_CALJA</name>
<dbReference type="PROSITE" id="PS01024">
    <property type="entry name" value="PR55_1"/>
    <property type="match status" value="1"/>
</dbReference>
<dbReference type="GO" id="GO:0019888">
    <property type="term" value="F:protein phosphatase regulator activity"/>
    <property type="evidence" value="ECO:0007669"/>
    <property type="project" value="InterPro"/>
</dbReference>
<evidence type="ECO:0000313" key="7">
    <source>
        <dbReference type="Proteomes" id="UP000008225"/>
    </source>
</evidence>
<keyword evidence="3 4" id="KW-0677">Repeat</keyword>
<dbReference type="SMART" id="SM00320">
    <property type="entry name" value="WD40"/>
    <property type="match status" value="6"/>
</dbReference>
<dbReference type="AlphaFoldDB" id="A0A5F4WJG2"/>
<dbReference type="InterPro" id="IPR000009">
    <property type="entry name" value="PP2A_PR55"/>
</dbReference>
<dbReference type="Bgee" id="ENSCJAG00000017336">
    <property type="expression patterns" value="Expressed in frontal cortex and 4 other cell types or tissues"/>
</dbReference>
<sequence>RLAEAANAGPVGGVERDASVRGDSPSASTHTPPRARAPRLSPGALPRAPGSTPCDQRPGILAPRPPSAPGAAPRAPHPRSGRSLLGAPPRPPARAGSRARRRRRRSGRRARPPAAARRTPVAVAACGAAHGPAAGLASPRAPAPRPPPRARAHAPLLFCQLTAPPPRPAAPAADQGSWCLCQLNGAADLEVSEADIISTVEFNHTGELLATGDKGGRVVIFQREPESKNAPHSQGEYDVYSTFQSHEPEFDYLKSLEIEEKINKIKWLPQQNAAHSLLSTNDKTIKLWKITERDKRPEGYNLKDEEGKLKDLSTVTSLQVPVLKPMDLMVEVSPRRIFANGHTYHINSISVNSDCETYMSADDLRINLWHLAITDRSFNIVDIKPANMEDLTEVITASEFHPHHCNLFVYSSSKGSLRLCDMRAAALCDKHSKLFEEPEDPSNRSFFSEIISSVSDVKFSHSGRYMLTRDYLTVKVWDLNMEARPIETYQVHDYLRSKLCSLYENDCIFDKFECAWNGSDSVIMTGAYNNFFRMFDRNTKRDVTLEASRESSKPRAVLKPRRVCVGGKRRRDDISVDSLDFTKKILHTAWHPAENIIAIAATNNLYIFQDKVNSEMH</sequence>
<evidence type="ECO:0000256" key="1">
    <source>
        <dbReference type="ARBA" id="ARBA00008259"/>
    </source>
</evidence>
<dbReference type="FunFam" id="2.130.10.10:FF:000002">
    <property type="entry name" value="Serine/threonine-protein phosphatase 2A 55 kDa regulatory subunit B"/>
    <property type="match status" value="1"/>
</dbReference>
<evidence type="ECO:0000256" key="4">
    <source>
        <dbReference type="RuleBase" id="RU331113"/>
    </source>
</evidence>
<dbReference type="InterPro" id="IPR018067">
    <property type="entry name" value="PP2A_PR55_CS"/>
</dbReference>
<dbReference type="PRINTS" id="PR00600">
    <property type="entry name" value="PP2APR55"/>
</dbReference>
<evidence type="ECO:0000313" key="6">
    <source>
        <dbReference type="Ensembl" id="ENSCJAP00000077844.2"/>
    </source>
</evidence>
<dbReference type="Ensembl" id="ENSCJAT00000109451.2">
    <property type="protein sequence ID" value="ENSCJAP00000077844.2"/>
    <property type="gene ID" value="ENSCJAG00000017336.5"/>
</dbReference>
<dbReference type="Proteomes" id="UP000008225">
    <property type="component" value="Chromosome 3"/>
</dbReference>
<feature type="compositionally biased region" description="Basic residues" evidence="5">
    <location>
        <begin position="97"/>
        <end position="111"/>
    </location>
</feature>
<evidence type="ECO:0000256" key="3">
    <source>
        <dbReference type="ARBA" id="ARBA00022737"/>
    </source>
</evidence>
<dbReference type="GeneTree" id="ENSGT00950000182864"/>
<accession>A0A5F4WJG2</accession>
<gene>
    <name evidence="6" type="primary">PPP2R2C</name>
</gene>
<dbReference type="InterPro" id="IPR036322">
    <property type="entry name" value="WD40_repeat_dom_sf"/>
</dbReference>
<dbReference type="GO" id="GO:0000159">
    <property type="term" value="C:protein phosphatase type 2A complex"/>
    <property type="evidence" value="ECO:0007669"/>
    <property type="project" value="UniProtKB-UniRule"/>
</dbReference>
<keyword evidence="7" id="KW-1185">Reference proteome</keyword>
<evidence type="ECO:0000256" key="2">
    <source>
        <dbReference type="ARBA" id="ARBA00022574"/>
    </source>
</evidence>
<protein>
    <recommendedName>
        <fullName evidence="4">Serine/threonine-protein phosphatase 2A 55 kDa regulatory subunit B</fullName>
    </recommendedName>
</protein>
<reference evidence="6" key="2">
    <citation type="submission" date="2025-08" db="UniProtKB">
        <authorList>
            <consortium name="Ensembl"/>
        </authorList>
    </citation>
    <scope>IDENTIFICATION</scope>
</reference>
<keyword evidence="2 4" id="KW-0853">WD repeat</keyword>
<reference evidence="6" key="1">
    <citation type="submission" date="2009-03" db="EMBL/GenBank/DDBJ databases">
        <authorList>
            <person name="Warren W."/>
            <person name="Ye L."/>
            <person name="Minx P."/>
            <person name="Worley K."/>
            <person name="Gibbs R."/>
            <person name="Wilson R.K."/>
        </authorList>
    </citation>
    <scope>NUCLEOTIDE SEQUENCE [LARGE SCALE GENOMIC DNA]</scope>
</reference>
<dbReference type="InterPro" id="IPR001680">
    <property type="entry name" value="WD40_rpt"/>
</dbReference>